<dbReference type="GO" id="GO:0038023">
    <property type="term" value="F:signaling receptor activity"/>
    <property type="evidence" value="ECO:0007669"/>
    <property type="project" value="InterPro"/>
</dbReference>
<dbReference type="AlphaFoldDB" id="A0A9D5HQE0"/>
<dbReference type="Proteomes" id="UP001085076">
    <property type="component" value="Miscellaneous, Linkage group lg01"/>
</dbReference>
<accession>A0A9D5HQE0</accession>
<evidence type="ECO:0000256" key="1">
    <source>
        <dbReference type="ARBA" id="ARBA00009744"/>
    </source>
</evidence>
<gene>
    <name evidence="2" type="ORF">J5N97_003781</name>
</gene>
<dbReference type="InterPro" id="IPR050279">
    <property type="entry name" value="Plant_def-hormone_signal"/>
</dbReference>
<comment type="caution">
    <text evidence="2">The sequence shown here is derived from an EMBL/GenBank/DDBJ whole genome shotgun (WGS) entry which is preliminary data.</text>
</comment>
<dbReference type="InterPro" id="IPR023393">
    <property type="entry name" value="START-like_dom_sf"/>
</dbReference>
<dbReference type="GO" id="GO:0004864">
    <property type="term" value="F:protein phosphatase inhibitor activity"/>
    <property type="evidence" value="ECO:0007669"/>
    <property type="project" value="InterPro"/>
</dbReference>
<dbReference type="PANTHER" id="PTHR31213">
    <property type="entry name" value="OS08G0374000 PROTEIN-RELATED"/>
    <property type="match status" value="1"/>
</dbReference>
<reference evidence="2" key="1">
    <citation type="submission" date="2021-03" db="EMBL/GenBank/DDBJ databases">
        <authorList>
            <person name="Li Z."/>
            <person name="Yang C."/>
        </authorList>
    </citation>
    <scope>NUCLEOTIDE SEQUENCE</scope>
    <source>
        <strain evidence="2">Dzin_1.0</strain>
        <tissue evidence="2">Leaf</tissue>
    </source>
</reference>
<dbReference type="GO" id="GO:0010427">
    <property type="term" value="F:abscisic acid binding"/>
    <property type="evidence" value="ECO:0007669"/>
    <property type="project" value="InterPro"/>
</dbReference>
<dbReference type="EMBL" id="JAGGNH010000001">
    <property type="protein sequence ID" value="KAJ0985425.1"/>
    <property type="molecule type" value="Genomic_DNA"/>
</dbReference>
<dbReference type="Gene3D" id="3.30.530.20">
    <property type="match status" value="1"/>
</dbReference>
<dbReference type="InterPro" id="IPR024949">
    <property type="entry name" value="Bet_v_I_allergen"/>
</dbReference>
<dbReference type="PRINTS" id="PR00634">
    <property type="entry name" value="BETALLERGEN"/>
</dbReference>
<dbReference type="GO" id="GO:0005737">
    <property type="term" value="C:cytoplasm"/>
    <property type="evidence" value="ECO:0007669"/>
    <property type="project" value="TreeGrafter"/>
</dbReference>
<dbReference type="OrthoDB" id="1500546at2759"/>
<evidence type="ECO:0000313" key="2">
    <source>
        <dbReference type="EMBL" id="KAJ0985425.1"/>
    </source>
</evidence>
<comment type="similarity">
    <text evidence="1">Belongs to the BetVI family.</text>
</comment>
<reference evidence="2" key="2">
    <citation type="journal article" date="2022" name="Hortic Res">
        <title>The genome of Dioscorea zingiberensis sheds light on the biosynthesis, origin and evolution of the medicinally important diosgenin saponins.</title>
        <authorList>
            <person name="Li Y."/>
            <person name="Tan C."/>
            <person name="Li Z."/>
            <person name="Guo J."/>
            <person name="Li S."/>
            <person name="Chen X."/>
            <person name="Wang C."/>
            <person name="Dai X."/>
            <person name="Yang H."/>
            <person name="Song W."/>
            <person name="Hou L."/>
            <person name="Xu J."/>
            <person name="Tong Z."/>
            <person name="Xu A."/>
            <person name="Yuan X."/>
            <person name="Wang W."/>
            <person name="Yang Q."/>
            <person name="Chen L."/>
            <person name="Sun Z."/>
            <person name="Wang K."/>
            <person name="Pan B."/>
            <person name="Chen J."/>
            <person name="Bao Y."/>
            <person name="Liu F."/>
            <person name="Qi X."/>
            <person name="Gang D.R."/>
            <person name="Wen J."/>
            <person name="Li J."/>
        </authorList>
    </citation>
    <scope>NUCLEOTIDE SEQUENCE</scope>
    <source>
        <strain evidence="2">Dzin_1.0</strain>
    </source>
</reference>
<evidence type="ECO:0000313" key="3">
    <source>
        <dbReference type="Proteomes" id="UP001085076"/>
    </source>
</evidence>
<sequence length="150" mass="16412">MAASRLFKALLDWHNLAPKSHRRSSPVPPSSPSMKLKVLEVLGKSTSHQVILTMPFEFIKERLDFVNVDNFVSKHSLVEGGELGKKLESVTSEYSFTPSSGGGYNCKVVMTFKLLPGVQPINEDAKAKEAVTGVIKAAEAYLLFNPTAYA</sequence>
<keyword evidence="3" id="KW-1185">Reference proteome</keyword>
<dbReference type="PANTHER" id="PTHR31213:SF201">
    <property type="entry name" value="OS03G0300400 PROTEIN"/>
    <property type="match status" value="1"/>
</dbReference>
<dbReference type="SUPFAM" id="SSF55961">
    <property type="entry name" value="Bet v1-like"/>
    <property type="match status" value="1"/>
</dbReference>
<proteinExistence type="inferred from homology"/>
<organism evidence="2 3">
    <name type="scientific">Dioscorea zingiberensis</name>
    <dbReference type="NCBI Taxonomy" id="325984"/>
    <lineage>
        <taxon>Eukaryota</taxon>
        <taxon>Viridiplantae</taxon>
        <taxon>Streptophyta</taxon>
        <taxon>Embryophyta</taxon>
        <taxon>Tracheophyta</taxon>
        <taxon>Spermatophyta</taxon>
        <taxon>Magnoliopsida</taxon>
        <taxon>Liliopsida</taxon>
        <taxon>Dioscoreales</taxon>
        <taxon>Dioscoreaceae</taxon>
        <taxon>Dioscorea</taxon>
    </lineage>
</organism>
<dbReference type="GO" id="GO:0005634">
    <property type="term" value="C:nucleus"/>
    <property type="evidence" value="ECO:0007669"/>
    <property type="project" value="TreeGrafter"/>
</dbReference>
<protein>
    <submittedName>
        <fullName evidence="2">Uncharacterized protein</fullName>
    </submittedName>
</protein>
<dbReference type="FunFam" id="3.30.530.20:FF:000007">
    <property type="entry name" value="Major pollen allergen Bet v 1-A"/>
    <property type="match status" value="1"/>
</dbReference>
<name>A0A9D5HQE0_9LILI</name>
<dbReference type="GO" id="GO:0009738">
    <property type="term" value="P:abscisic acid-activated signaling pathway"/>
    <property type="evidence" value="ECO:0007669"/>
    <property type="project" value="InterPro"/>
</dbReference>